<organism evidence="1 2">
    <name type="scientific">Elysia crispata</name>
    <name type="common">lettuce slug</name>
    <dbReference type="NCBI Taxonomy" id="231223"/>
    <lineage>
        <taxon>Eukaryota</taxon>
        <taxon>Metazoa</taxon>
        <taxon>Spiralia</taxon>
        <taxon>Lophotrochozoa</taxon>
        <taxon>Mollusca</taxon>
        <taxon>Gastropoda</taxon>
        <taxon>Heterobranchia</taxon>
        <taxon>Euthyneura</taxon>
        <taxon>Panpulmonata</taxon>
        <taxon>Sacoglossa</taxon>
        <taxon>Placobranchoidea</taxon>
        <taxon>Plakobranchidae</taxon>
        <taxon>Elysia</taxon>
    </lineage>
</organism>
<gene>
    <name evidence="1" type="ORF">RRG08_009760</name>
</gene>
<accession>A0AAE0YYE9</accession>
<comment type="caution">
    <text evidence="1">The sequence shown here is derived from an EMBL/GenBank/DDBJ whole genome shotgun (WGS) entry which is preliminary data.</text>
</comment>
<evidence type="ECO:0000313" key="1">
    <source>
        <dbReference type="EMBL" id="KAK3759574.1"/>
    </source>
</evidence>
<protein>
    <submittedName>
        <fullName evidence="1">Uncharacterized protein</fullName>
    </submittedName>
</protein>
<dbReference type="Proteomes" id="UP001283361">
    <property type="component" value="Unassembled WGS sequence"/>
</dbReference>
<keyword evidence="2" id="KW-1185">Reference proteome</keyword>
<reference evidence="1" key="1">
    <citation type="journal article" date="2023" name="G3 (Bethesda)">
        <title>A reference genome for the long-term kleptoplast-retaining sea slug Elysia crispata morphotype clarki.</title>
        <authorList>
            <person name="Eastman K.E."/>
            <person name="Pendleton A.L."/>
            <person name="Shaikh M.A."/>
            <person name="Suttiyut T."/>
            <person name="Ogas R."/>
            <person name="Tomko P."/>
            <person name="Gavelis G."/>
            <person name="Widhalm J.R."/>
            <person name="Wisecaver J.H."/>
        </authorList>
    </citation>
    <scope>NUCLEOTIDE SEQUENCE</scope>
    <source>
        <strain evidence="1">ECLA1</strain>
    </source>
</reference>
<dbReference type="EMBL" id="JAWDGP010005112">
    <property type="protein sequence ID" value="KAK3759574.1"/>
    <property type="molecule type" value="Genomic_DNA"/>
</dbReference>
<evidence type="ECO:0000313" key="2">
    <source>
        <dbReference type="Proteomes" id="UP001283361"/>
    </source>
</evidence>
<proteinExistence type="predicted"/>
<sequence length="249" mass="27319">MVVLHHAVRVSLKPASGRLLSGSAPVTISSVCYYLLLWVDLLSLRCCQCRCSRSRWFASGIPTDSTCRFQSAPPPSCLLWTECKLRCSVFGASEPPKQASFSASLSHNNKYAMAEGVPVLSARMRENLFIGENGTDSLETESQGSRDEIIERDPGCVEDRFRVDRKKLEQMLQLVIYALQRGHCSQPGVVSIICKVVEMDSVLPHGLPYLVKHLAVAQPPAGSACHTQFTGELWARVPQAGLSCLIALD</sequence>
<dbReference type="AlphaFoldDB" id="A0AAE0YYE9"/>
<name>A0AAE0YYE9_9GAST</name>